<reference evidence="4 5" key="1">
    <citation type="submission" date="2016-04" db="EMBL/GenBank/DDBJ databases">
        <title>A degradative enzymes factory behind the ericoid mycorrhizal symbiosis.</title>
        <authorList>
            <consortium name="DOE Joint Genome Institute"/>
            <person name="Martino E."/>
            <person name="Morin E."/>
            <person name="Grelet G."/>
            <person name="Kuo A."/>
            <person name="Kohler A."/>
            <person name="Daghino S."/>
            <person name="Barry K."/>
            <person name="Choi C."/>
            <person name="Cichocki N."/>
            <person name="Clum A."/>
            <person name="Copeland A."/>
            <person name="Hainaut M."/>
            <person name="Haridas S."/>
            <person name="Labutti K."/>
            <person name="Lindquist E."/>
            <person name="Lipzen A."/>
            <person name="Khouja H.-R."/>
            <person name="Murat C."/>
            <person name="Ohm R."/>
            <person name="Olson A."/>
            <person name="Spatafora J."/>
            <person name="Veneault-Fourrey C."/>
            <person name="Henrissat B."/>
            <person name="Grigoriev I."/>
            <person name="Martin F."/>
            <person name="Perotto S."/>
        </authorList>
    </citation>
    <scope>NUCLEOTIDE SEQUENCE [LARGE SCALE GENOMIC DNA]</scope>
    <source>
        <strain evidence="4 5">E</strain>
    </source>
</reference>
<dbReference type="EMBL" id="KZ613803">
    <property type="protein sequence ID" value="PMD59821.1"/>
    <property type="molecule type" value="Genomic_DNA"/>
</dbReference>
<dbReference type="STRING" id="1095630.A0A2J6T9Y2"/>
<organism evidence="4 5">
    <name type="scientific">Hyaloscypha bicolor E</name>
    <dbReference type="NCBI Taxonomy" id="1095630"/>
    <lineage>
        <taxon>Eukaryota</taxon>
        <taxon>Fungi</taxon>
        <taxon>Dikarya</taxon>
        <taxon>Ascomycota</taxon>
        <taxon>Pezizomycotina</taxon>
        <taxon>Leotiomycetes</taxon>
        <taxon>Helotiales</taxon>
        <taxon>Hyaloscyphaceae</taxon>
        <taxon>Hyaloscypha</taxon>
        <taxon>Hyaloscypha bicolor</taxon>
    </lineage>
</organism>
<dbReference type="GeneID" id="36588306"/>
<gene>
    <name evidence="4" type="ORF">K444DRAFT_612891</name>
</gene>
<keyword evidence="1" id="KW-0560">Oxidoreductase</keyword>
<dbReference type="InterPro" id="IPR050425">
    <property type="entry name" value="NAD(P)_dehydrat-like"/>
</dbReference>
<dbReference type="AlphaFoldDB" id="A0A2J6T9Y2"/>
<dbReference type="InParanoid" id="A0A2J6T9Y2"/>
<dbReference type="PANTHER" id="PTHR10366">
    <property type="entry name" value="NAD DEPENDENT EPIMERASE/DEHYDRATASE"/>
    <property type="match status" value="1"/>
</dbReference>
<dbReference type="PANTHER" id="PTHR10366:SF564">
    <property type="entry name" value="STEROL-4-ALPHA-CARBOXYLATE 3-DEHYDROGENASE, DECARBOXYLATING"/>
    <property type="match status" value="1"/>
</dbReference>
<dbReference type="Gene3D" id="3.40.50.720">
    <property type="entry name" value="NAD(P)-binding Rossmann-like Domain"/>
    <property type="match status" value="1"/>
</dbReference>
<evidence type="ECO:0000256" key="1">
    <source>
        <dbReference type="ARBA" id="ARBA00023002"/>
    </source>
</evidence>
<name>A0A2J6T9Y2_9HELO</name>
<evidence type="ECO:0000313" key="4">
    <source>
        <dbReference type="EMBL" id="PMD59821.1"/>
    </source>
</evidence>
<dbReference type="InterPro" id="IPR036291">
    <property type="entry name" value="NAD(P)-bd_dom_sf"/>
</dbReference>
<proteinExistence type="inferred from homology"/>
<sequence>MSQRVLLTGANGFLGSHILSELLNRGFFVRSVVRSQVKADQIARDFPSFKSKMDFGIVPDMTVSGAFNEVVKSTPPFDAVLHQASPFLFSAIGNNAEFLDPAVKGTTEILKSIKAYAPEVKRVIYTSSCAAVLNFNAPVGTTPQKVYTEDDWYPITYDEALAGSKADAYRASKKFAELAAWNFVKEEKPNFDLVCLNPPMIYGPLKHTVSNVEDINESNARIYSNFVDSSKDAPLPLNGVHMYVDVRDLAIAHVKAVTTPGAGGHRIIVSSKSISSQDISDIFRKNFPELEQRTPIGKPGTDSLPEGAYTISNEKVKKLLGLEFRSDEECFVDLGRQLLEIEKASA</sequence>
<evidence type="ECO:0000256" key="2">
    <source>
        <dbReference type="ARBA" id="ARBA00023445"/>
    </source>
</evidence>
<dbReference type="InterPro" id="IPR001509">
    <property type="entry name" value="Epimerase_deHydtase"/>
</dbReference>
<keyword evidence="5" id="KW-1185">Reference proteome</keyword>
<accession>A0A2J6T9Y2</accession>
<evidence type="ECO:0000259" key="3">
    <source>
        <dbReference type="Pfam" id="PF01370"/>
    </source>
</evidence>
<dbReference type="GO" id="GO:0016616">
    <property type="term" value="F:oxidoreductase activity, acting on the CH-OH group of donors, NAD or NADP as acceptor"/>
    <property type="evidence" value="ECO:0007669"/>
    <property type="project" value="TreeGrafter"/>
</dbReference>
<dbReference type="FunCoup" id="A0A2J6T9Y2">
    <property type="interactions" value="265"/>
</dbReference>
<comment type="similarity">
    <text evidence="2">Belongs to the NAD(P)-dependent epimerase/dehydratase family. Dihydroflavonol-4-reductase subfamily.</text>
</comment>
<dbReference type="SUPFAM" id="SSF51735">
    <property type="entry name" value="NAD(P)-binding Rossmann-fold domains"/>
    <property type="match status" value="1"/>
</dbReference>
<dbReference type="FunFam" id="3.40.50.720:FF:000191">
    <property type="entry name" value="Methylglyoxal reductase (NADPH-dependent)"/>
    <property type="match status" value="1"/>
</dbReference>
<evidence type="ECO:0000313" key="5">
    <source>
        <dbReference type="Proteomes" id="UP000235371"/>
    </source>
</evidence>
<dbReference type="OrthoDB" id="2735536at2759"/>
<dbReference type="Proteomes" id="UP000235371">
    <property type="component" value="Unassembled WGS sequence"/>
</dbReference>
<dbReference type="Pfam" id="PF01370">
    <property type="entry name" value="Epimerase"/>
    <property type="match status" value="1"/>
</dbReference>
<feature type="domain" description="NAD-dependent epimerase/dehydratase" evidence="3">
    <location>
        <begin position="5"/>
        <end position="265"/>
    </location>
</feature>
<protein>
    <submittedName>
        <fullName evidence="4">NAD(P)-binding protein</fullName>
    </submittedName>
</protein>
<dbReference type="RefSeq" id="XP_024736725.1">
    <property type="nucleotide sequence ID" value="XM_024880229.1"/>
</dbReference>